<gene>
    <name evidence="2" type="ORF">PhCBS80983_g00569</name>
</gene>
<reference evidence="2 3" key="1">
    <citation type="journal article" date="2019" name="Sci. Rep.">
        <title>Comparative genomics of chytrid fungi reveal insights into the obligate biotrophic and pathogenic lifestyle of Synchytrium endobioticum.</title>
        <authorList>
            <person name="van de Vossenberg B.T.L.H."/>
            <person name="Warris S."/>
            <person name="Nguyen H.D.T."/>
            <person name="van Gent-Pelzer M.P.E."/>
            <person name="Joly D.L."/>
            <person name="van de Geest H.C."/>
            <person name="Bonants P.J.M."/>
            <person name="Smith D.S."/>
            <person name="Levesque C.A."/>
            <person name="van der Lee T.A.J."/>
        </authorList>
    </citation>
    <scope>NUCLEOTIDE SEQUENCE [LARGE SCALE GENOMIC DNA]</scope>
    <source>
        <strain evidence="2 3">CBS 809.83</strain>
    </source>
</reference>
<organism evidence="2 3">
    <name type="scientific">Powellomyces hirtus</name>
    <dbReference type="NCBI Taxonomy" id="109895"/>
    <lineage>
        <taxon>Eukaryota</taxon>
        <taxon>Fungi</taxon>
        <taxon>Fungi incertae sedis</taxon>
        <taxon>Chytridiomycota</taxon>
        <taxon>Chytridiomycota incertae sedis</taxon>
        <taxon>Chytridiomycetes</taxon>
        <taxon>Spizellomycetales</taxon>
        <taxon>Powellomycetaceae</taxon>
        <taxon>Powellomyces</taxon>
    </lineage>
</organism>
<protein>
    <submittedName>
        <fullName evidence="2">Uncharacterized protein</fullName>
    </submittedName>
</protein>
<feature type="chain" id="PRO_5021371872" evidence="1">
    <location>
        <begin position="21"/>
        <end position="163"/>
    </location>
</feature>
<keyword evidence="1" id="KW-0732">Signal</keyword>
<keyword evidence="3" id="KW-1185">Reference proteome</keyword>
<dbReference type="AlphaFoldDB" id="A0A507EGN3"/>
<dbReference type="Proteomes" id="UP000318582">
    <property type="component" value="Unassembled WGS sequence"/>
</dbReference>
<accession>A0A507EGN3</accession>
<evidence type="ECO:0000256" key="1">
    <source>
        <dbReference type="SAM" id="SignalP"/>
    </source>
</evidence>
<feature type="signal peptide" evidence="1">
    <location>
        <begin position="1"/>
        <end position="20"/>
    </location>
</feature>
<proteinExistence type="predicted"/>
<evidence type="ECO:0000313" key="2">
    <source>
        <dbReference type="EMBL" id="TPX62358.1"/>
    </source>
</evidence>
<evidence type="ECO:0000313" key="3">
    <source>
        <dbReference type="Proteomes" id="UP000318582"/>
    </source>
</evidence>
<sequence length="163" mass="17568">MHITALFTVAVAALATAATANPTIAIRLANSDQVQVLGDGGVNAEGCFNVYDDADPAKQAGVAHARVSQNDIAAFFYTAPDCVRDSRIFAKTVREARFTKNALLARSVRLINPALQKAPAGASGVNAWNSWKKRHAAARRETSPDDDSFGTFDDTEAYYYDQQ</sequence>
<dbReference type="EMBL" id="QEAQ01000003">
    <property type="protein sequence ID" value="TPX62358.1"/>
    <property type="molecule type" value="Genomic_DNA"/>
</dbReference>
<name>A0A507EGN3_9FUNG</name>
<comment type="caution">
    <text evidence="2">The sequence shown here is derived from an EMBL/GenBank/DDBJ whole genome shotgun (WGS) entry which is preliminary data.</text>
</comment>